<protein>
    <submittedName>
        <fullName evidence="2">Uncharacterized protein</fullName>
    </submittedName>
</protein>
<sequence length="374" mass="41127">MEGSPKPVGYLTWPRYFVLIVIDILAAYQVVLLAIDVFFMHTKVKLSFANVQLFMSLLASVLSGHIFMSSVNKVEHMRSACETNAKVTRKNRFCVPSTKTLLICSFLLFAALDFLAQSFKPSKVPHTLLSRPSALSNNTLMRAYLLMTRRSMPSGGLLSFSAQQLGDLSCFYVTALLKLAVMLSYVQLAEDAQVAIRSLAITSHRTGTVTAAEIRGFGAALHNVLRIVHSLEAAFSSLVLIWYAELMLAIVASVHMLLSFVEDSRSFWSHGAQLPRNLHLLVVYALLSHRLCSVHVESCKTAATLGPGLSARADPRRGPVCGAVKILRRCAACSEAFTLTALDTFDLDDRFYVNTLKSVIMYGIILQQLTSTVG</sequence>
<feature type="transmembrane region" description="Helical" evidence="1">
    <location>
        <begin position="16"/>
        <end position="39"/>
    </location>
</feature>
<evidence type="ECO:0000313" key="3">
    <source>
        <dbReference type="Proteomes" id="UP001321473"/>
    </source>
</evidence>
<organism evidence="2 3">
    <name type="scientific">Amblyomma americanum</name>
    <name type="common">Lone star tick</name>
    <dbReference type="NCBI Taxonomy" id="6943"/>
    <lineage>
        <taxon>Eukaryota</taxon>
        <taxon>Metazoa</taxon>
        <taxon>Ecdysozoa</taxon>
        <taxon>Arthropoda</taxon>
        <taxon>Chelicerata</taxon>
        <taxon>Arachnida</taxon>
        <taxon>Acari</taxon>
        <taxon>Parasitiformes</taxon>
        <taxon>Ixodida</taxon>
        <taxon>Ixodoidea</taxon>
        <taxon>Ixodidae</taxon>
        <taxon>Amblyomminae</taxon>
        <taxon>Amblyomma</taxon>
    </lineage>
</organism>
<reference evidence="2 3" key="1">
    <citation type="journal article" date="2023" name="Arcadia Sci">
        <title>De novo assembly of a long-read Amblyomma americanum tick genome.</title>
        <authorList>
            <person name="Chou S."/>
            <person name="Poskanzer K.E."/>
            <person name="Rollins M."/>
            <person name="Thuy-Boun P.S."/>
        </authorList>
    </citation>
    <scope>NUCLEOTIDE SEQUENCE [LARGE SCALE GENOMIC DNA]</scope>
    <source>
        <strain evidence="2">F_SG_1</strain>
        <tissue evidence="2">Salivary glands</tissue>
    </source>
</reference>
<keyword evidence="1" id="KW-0812">Transmembrane</keyword>
<evidence type="ECO:0000256" key="1">
    <source>
        <dbReference type="SAM" id="Phobius"/>
    </source>
</evidence>
<evidence type="ECO:0000313" key="2">
    <source>
        <dbReference type="EMBL" id="KAK8765403.1"/>
    </source>
</evidence>
<dbReference type="AlphaFoldDB" id="A0AAQ4DSG3"/>
<dbReference type="Proteomes" id="UP001321473">
    <property type="component" value="Unassembled WGS sequence"/>
</dbReference>
<accession>A0AAQ4DSG3</accession>
<keyword evidence="3" id="KW-1185">Reference proteome</keyword>
<feature type="transmembrane region" description="Helical" evidence="1">
    <location>
        <begin position="240"/>
        <end position="261"/>
    </location>
</feature>
<name>A0AAQ4DSG3_AMBAM</name>
<feature type="transmembrane region" description="Helical" evidence="1">
    <location>
        <begin position="100"/>
        <end position="116"/>
    </location>
</feature>
<keyword evidence="1" id="KW-0472">Membrane</keyword>
<keyword evidence="1" id="KW-1133">Transmembrane helix</keyword>
<comment type="caution">
    <text evidence="2">The sequence shown here is derived from an EMBL/GenBank/DDBJ whole genome shotgun (WGS) entry which is preliminary data.</text>
</comment>
<gene>
    <name evidence="2" type="ORF">V5799_031985</name>
</gene>
<feature type="transmembrane region" description="Helical" evidence="1">
    <location>
        <begin position="51"/>
        <end position="68"/>
    </location>
</feature>
<proteinExistence type="predicted"/>
<dbReference type="EMBL" id="JARKHS020027433">
    <property type="protein sequence ID" value="KAK8765403.1"/>
    <property type="molecule type" value="Genomic_DNA"/>
</dbReference>